<dbReference type="PANTHER" id="PTHR33074:SF76">
    <property type="entry name" value="OS11G0569701 PROTEIN"/>
    <property type="match status" value="1"/>
</dbReference>
<comment type="caution">
    <text evidence="2">The sequence shown here is derived from an EMBL/GenBank/DDBJ whole genome shotgun (WGS) entry which is preliminary data.</text>
</comment>
<dbReference type="PANTHER" id="PTHR33074">
    <property type="entry name" value="EXPRESSED PROTEIN-RELATED"/>
    <property type="match status" value="1"/>
</dbReference>
<name>A0A5J9USM4_9POAL</name>
<keyword evidence="3" id="KW-1185">Reference proteome</keyword>
<gene>
    <name evidence="2" type="ORF">EJB05_29075</name>
</gene>
<evidence type="ECO:0000259" key="1">
    <source>
        <dbReference type="Pfam" id="PF07762"/>
    </source>
</evidence>
<feature type="domain" description="DUF1618" evidence="1">
    <location>
        <begin position="197"/>
        <end position="336"/>
    </location>
</feature>
<reference evidence="2 3" key="1">
    <citation type="journal article" date="2019" name="Sci. Rep.">
        <title>A high-quality genome of Eragrostis curvula grass provides insights into Poaceae evolution and supports new strategies to enhance forage quality.</title>
        <authorList>
            <person name="Carballo J."/>
            <person name="Santos B.A.C.M."/>
            <person name="Zappacosta D."/>
            <person name="Garbus I."/>
            <person name="Selva J.P."/>
            <person name="Gallo C.A."/>
            <person name="Diaz A."/>
            <person name="Albertini E."/>
            <person name="Caccamo M."/>
            <person name="Echenique V."/>
        </authorList>
    </citation>
    <scope>NUCLEOTIDE SEQUENCE [LARGE SCALE GENOMIC DNA]</scope>
    <source>
        <strain evidence="3">cv. Victoria</strain>
        <tissue evidence="2">Leaf</tissue>
    </source>
</reference>
<sequence>MAESPTSIGRPLRVSFGLAKPPASSFLYYEWIGDAPIEGKHPWDAKVIAAHGDSVLFEVIHKVRRNSREYMYNYFVYRAGGSRPPSLSQLSAGRFPTRFQRDQGVCTEPTELSLRNFDTGLLRHGDNDLQVVHLEMAPGRGPDQSADVSMLNLSRGEWEFKPAVPIVAGHNGCNEDQTMSWHGGNMVVPVGDRFMCWVSYKHGLIVHDTVQECPKLRYVPMPLKPRQGYGSYYEGYVPDMEYTRSVCSVGPCTVRYVSIDSRCCCGGPGRGTCVHSRYAFMITTWNLSLSVDDPMTWVKDTVLDCNDIWTHPAYEGLPRVHPQRPTMSIDNPDIVYFFIRDDDCTSFEKCKVWMVEVDMRVKSVMSVHPCTTKFTMKLIRIILEPRELGQQSRRPVNGESSGHD</sequence>
<proteinExistence type="predicted"/>
<dbReference type="EMBL" id="RWGY01000013">
    <property type="protein sequence ID" value="TVU26525.1"/>
    <property type="molecule type" value="Genomic_DNA"/>
</dbReference>
<evidence type="ECO:0000313" key="3">
    <source>
        <dbReference type="Proteomes" id="UP000324897"/>
    </source>
</evidence>
<organism evidence="2 3">
    <name type="scientific">Eragrostis curvula</name>
    <name type="common">weeping love grass</name>
    <dbReference type="NCBI Taxonomy" id="38414"/>
    <lineage>
        <taxon>Eukaryota</taxon>
        <taxon>Viridiplantae</taxon>
        <taxon>Streptophyta</taxon>
        <taxon>Embryophyta</taxon>
        <taxon>Tracheophyta</taxon>
        <taxon>Spermatophyta</taxon>
        <taxon>Magnoliopsida</taxon>
        <taxon>Liliopsida</taxon>
        <taxon>Poales</taxon>
        <taxon>Poaceae</taxon>
        <taxon>PACMAD clade</taxon>
        <taxon>Chloridoideae</taxon>
        <taxon>Eragrostideae</taxon>
        <taxon>Eragrostidinae</taxon>
        <taxon>Eragrostis</taxon>
    </lineage>
</organism>
<protein>
    <recommendedName>
        <fullName evidence="1">DUF1618 domain-containing protein</fullName>
    </recommendedName>
</protein>
<dbReference type="Gramene" id="TVU26525">
    <property type="protein sequence ID" value="TVU26525"/>
    <property type="gene ID" value="EJB05_29075"/>
</dbReference>
<accession>A0A5J9USM4</accession>
<evidence type="ECO:0000313" key="2">
    <source>
        <dbReference type="EMBL" id="TVU26525.1"/>
    </source>
</evidence>
<dbReference type="InterPro" id="IPR011676">
    <property type="entry name" value="DUF1618"/>
</dbReference>
<dbReference type="AlphaFoldDB" id="A0A5J9USM4"/>
<dbReference type="Pfam" id="PF07762">
    <property type="entry name" value="DUF1618"/>
    <property type="match status" value="1"/>
</dbReference>
<dbReference type="Proteomes" id="UP000324897">
    <property type="component" value="Chromosome 2"/>
</dbReference>
<feature type="non-terminal residue" evidence="2">
    <location>
        <position position="1"/>
    </location>
</feature>